<dbReference type="Proteomes" id="UP001144096">
    <property type="component" value="Unassembled WGS sequence"/>
</dbReference>
<feature type="compositionally biased region" description="Basic and acidic residues" evidence="1">
    <location>
        <begin position="22"/>
        <end position="45"/>
    </location>
</feature>
<feature type="region of interest" description="Disordered" evidence="1">
    <location>
        <begin position="1"/>
        <end position="64"/>
    </location>
</feature>
<dbReference type="AlphaFoldDB" id="A0A9X2NNB5"/>
<feature type="compositionally biased region" description="Basic residues" evidence="1">
    <location>
        <begin position="1"/>
        <end position="21"/>
    </location>
</feature>
<protein>
    <submittedName>
        <fullName evidence="2">Uncharacterized protein</fullName>
    </submittedName>
</protein>
<dbReference type="RefSeq" id="WP_257926714.1">
    <property type="nucleotide sequence ID" value="NZ_JAMXQV010000041.1"/>
</dbReference>
<proteinExistence type="predicted"/>
<reference evidence="2" key="1">
    <citation type="submission" date="2022-06" db="EMBL/GenBank/DDBJ databases">
        <title>Amycolatopsis iheyaensis sp. nov., a new species of the genus Amycolatopsis isolated from soil in Iheya island, Japan.</title>
        <authorList>
            <person name="Ngamcharungchit C."/>
            <person name="Kanto H."/>
            <person name="Take A."/>
            <person name="Intra B."/>
            <person name="Matsumoto A."/>
            <person name="Panbangred W."/>
            <person name="Inahashi Y."/>
        </authorList>
    </citation>
    <scope>NUCLEOTIDE SEQUENCE</scope>
    <source>
        <strain evidence="2">OK19-0408</strain>
    </source>
</reference>
<comment type="caution">
    <text evidence="2">The sequence shown here is derived from an EMBL/GenBank/DDBJ whole genome shotgun (WGS) entry which is preliminary data.</text>
</comment>
<organism evidence="2 3">
    <name type="scientific">Amycolatopsis iheyensis</name>
    <dbReference type="NCBI Taxonomy" id="2945988"/>
    <lineage>
        <taxon>Bacteria</taxon>
        <taxon>Bacillati</taxon>
        <taxon>Actinomycetota</taxon>
        <taxon>Actinomycetes</taxon>
        <taxon>Pseudonocardiales</taxon>
        <taxon>Pseudonocardiaceae</taxon>
        <taxon>Amycolatopsis</taxon>
    </lineage>
</organism>
<sequence length="112" mass="12719">MANQHARHPATTHPATRRHSKRGTDEPARTDQDGIHGGRNERTSETTDPEPVARETYPQQQARLDAEAVDRWAVTVADWPPMTDEQIRALAVILNRIDARLAQQRPQRRQNG</sequence>
<accession>A0A9X2NNB5</accession>
<keyword evidence="3" id="KW-1185">Reference proteome</keyword>
<evidence type="ECO:0000313" key="3">
    <source>
        <dbReference type="Proteomes" id="UP001144096"/>
    </source>
</evidence>
<evidence type="ECO:0000256" key="1">
    <source>
        <dbReference type="SAM" id="MobiDB-lite"/>
    </source>
</evidence>
<evidence type="ECO:0000313" key="2">
    <source>
        <dbReference type="EMBL" id="MCR6490145.1"/>
    </source>
</evidence>
<gene>
    <name evidence="2" type="ORF">M8542_45780</name>
</gene>
<name>A0A9X2NNB5_9PSEU</name>
<dbReference type="EMBL" id="JAMXQV010000041">
    <property type="protein sequence ID" value="MCR6490145.1"/>
    <property type="molecule type" value="Genomic_DNA"/>
</dbReference>